<dbReference type="Proteomes" id="UP000187172">
    <property type="component" value="Unassembled WGS sequence"/>
</dbReference>
<proteinExistence type="predicted"/>
<sequence>MNRGPIAETDRILVKRYLVTQMVLTAFDRDKGNIQNSGYFKTPSLYTDIIDKAIDEAIKELTSVRKAFRNRGIKVYDERKTNLGVDAKFMCRGYHDNMQLRWAFITAEATVLMRLFLGLDVNHYINPSVPEEMRQVPTLFSHEP</sequence>
<dbReference type="AlphaFoldDB" id="A0A1R1ES79"/>
<dbReference type="Pfam" id="PF26325">
    <property type="entry name" value="YhjD"/>
    <property type="match status" value="1"/>
</dbReference>
<gene>
    <name evidence="1" type="ORF">BK138_16020</name>
</gene>
<organism evidence="1 2">
    <name type="scientific">Paenibacillus rhizosphaerae</name>
    <dbReference type="NCBI Taxonomy" id="297318"/>
    <lineage>
        <taxon>Bacteria</taxon>
        <taxon>Bacillati</taxon>
        <taxon>Bacillota</taxon>
        <taxon>Bacilli</taxon>
        <taxon>Bacillales</taxon>
        <taxon>Paenibacillaceae</taxon>
        <taxon>Paenibacillus</taxon>
    </lineage>
</organism>
<dbReference type="InterPro" id="IPR058600">
    <property type="entry name" value="YhjD-like"/>
</dbReference>
<protein>
    <submittedName>
        <fullName evidence="1">Uncharacterized protein</fullName>
    </submittedName>
</protein>
<accession>A0A1R1ES79</accession>
<reference evidence="1 2" key="1">
    <citation type="submission" date="2016-11" db="EMBL/GenBank/DDBJ databases">
        <title>Paenibacillus species isolates.</title>
        <authorList>
            <person name="Beno S.M."/>
        </authorList>
    </citation>
    <scope>NUCLEOTIDE SEQUENCE [LARGE SCALE GENOMIC DNA]</scope>
    <source>
        <strain evidence="1 2">FSL R5-0378</strain>
    </source>
</reference>
<comment type="caution">
    <text evidence="1">The sequence shown here is derived from an EMBL/GenBank/DDBJ whole genome shotgun (WGS) entry which is preliminary data.</text>
</comment>
<evidence type="ECO:0000313" key="2">
    <source>
        <dbReference type="Proteomes" id="UP000187172"/>
    </source>
</evidence>
<name>A0A1R1ES79_9BACL</name>
<keyword evidence="2" id="KW-1185">Reference proteome</keyword>
<dbReference type="STRING" id="297318.BK138_16020"/>
<evidence type="ECO:0000313" key="1">
    <source>
        <dbReference type="EMBL" id="OMF54665.1"/>
    </source>
</evidence>
<dbReference type="EMBL" id="MRTP01000003">
    <property type="protein sequence ID" value="OMF54665.1"/>
    <property type="molecule type" value="Genomic_DNA"/>
</dbReference>